<feature type="compositionally biased region" description="Acidic residues" evidence="1">
    <location>
        <begin position="140"/>
        <end position="162"/>
    </location>
</feature>
<feature type="region of interest" description="Disordered" evidence="1">
    <location>
        <begin position="93"/>
        <end position="113"/>
    </location>
</feature>
<reference evidence="3" key="1">
    <citation type="submission" date="2021-01" db="EMBL/GenBank/DDBJ databases">
        <authorList>
            <person name="Corre E."/>
            <person name="Pelletier E."/>
            <person name="Niang G."/>
            <person name="Scheremetjew M."/>
            <person name="Finn R."/>
            <person name="Kale V."/>
            <person name="Holt S."/>
            <person name="Cochrane G."/>
            <person name="Meng A."/>
            <person name="Brown T."/>
            <person name="Cohen L."/>
        </authorList>
    </citation>
    <scope>NUCLEOTIDE SEQUENCE</scope>
</reference>
<evidence type="ECO:0000256" key="1">
    <source>
        <dbReference type="SAM" id="MobiDB-lite"/>
    </source>
</evidence>
<feature type="compositionally biased region" description="Basic and acidic residues" evidence="1">
    <location>
        <begin position="130"/>
        <end position="139"/>
    </location>
</feature>
<evidence type="ECO:0000313" key="2">
    <source>
        <dbReference type="EMBL" id="CAD8966935.1"/>
    </source>
</evidence>
<dbReference type="EMBL" id="HBFY01008820">
    <property type="protein sequence ID" value="CAD8966935.1"/>
    <property type="molecule type" value="Transcribed_RNA"/>
</dbReference>
<dbReference type="AlphaFoldDB" id="A0A6T5YAV6"/>
<protein>
    <submittedName>
        <fullName evidence="3">Uncharacterized protein</fullName>
    </submittedName>
</protein>
<name>A0A6T5YAV6_9STRA</name>
<feature type="region of interest" description="Disordered" evidence="1">
    <location>
        <begin position="130"/>
        <end position="162"/>
    </location>
</feature>
<gene>
    <name evidence="2" type="ORF">TNIT0693_LOCUS3280</name>
    <name evidence="3" type="ORF">TNIT0693_LOCUS3281</name>
</gene>
<proteinExistence type="predicted"/>
<dbReference type="EMBL" id="HBFY01008821">
    <property type="protein sequence ID" value="CAD8966937.1"/>
    <property type="molecule type" value="Transcribed_RNA"/>
</dbReference>
<accession>A0A6T5YAV6</accession>
<evidence type="ECO:0000313" key="3">
    <source>
        <dbReference type="EMBL" id="CAD8966937.1"/>
    </source>
</evidence>
<organism evidence="3">
    <name type="scientific">Thalassionema nitzschioides</name>
    <dbReference type="NCBI Taxonomy" id="33649"/>
    <lineage>
        <taxon>Eukaryota</taxon>
        <taxon>Sar</taxon>
        <taxon>Stramenopiles</taxon>
        <taxon>Ochrophyta</taxon>
        <taxon>Bacillariophyta</taxon>
        <taxon>Fragilariophyceae</taxon>
        <taxon>Fragilariophycidae</taxon>
        <taxon>Thalassionemales</taxon>
        <taxon>Thalassionemataceae</taxon>
        <taxon>Thalassionema</taxon>
    </lineage>
</organism>
<sequence length="162" mass="17567">MSHASFVRLAGNVPLPLFGSLSTFTAWGSNAARKFPAAAGWAFPGIVGGLWFVWPAVDQEWKEEMGLARKVVPPGSAPAPKPVELDDSAKAAIANAHKAEGGHTPTETDIQIGKELRMGVTTSLEKEWEAFNDKAIRPGEDDDDDDDDDDEDEDEDEEDDDE</sequence>